<gene>
    <name evidence="1" type="primary">ycsE_11</name>
    <name evidence="1" type="ORF">SDC9_150006</name>
</gene>
<dbReference type="GO" id="GO:0005829">
    <property type="term" value="C:cytosol"/>
    <property type="evidence" value="ECO:0007669"/>
    <property type="project" value="TreeGrafter"/>
</dbReference>
<dbReference type="PANTHER" id="PTHR10000">
    <property type="entry name" value="PHOSPHOSERINE PHOSPHATASE"/>
    <property type="match status" value="1"/>
</dbReference>
<dbReference type="SUPFAM" id="SSF56784">
    <property type="entry name" value="HAD-like"/>
    <property type="match status" value="1"/>
</dbReference>
<dbReference type="InterPro" id="IPR023214">
    <property type="entry name" value="HAD_sf"/>
</dbReference>
<name>A0A645ENS5_9ZZZZ</name>
<dbReference type="Gene3D" id="3.30.1240.10">
    <property type="match status" value="1"/>
</dbReference>
<dbReference type="GO" id="GO:0000287">
    <property type="term" value="F:magnesium ion binding"/>
    <property type="evidence" value="ECO:0007669"/>
    <property type="project" value="TreeGrafter"/>
</dbReference>
<dbReference type="PANTHER" id="PTHR10000:SF25">
    <property type="entry name" value="PHOSPHATASE YKRA-RELATED"/>
    <property type="match status" value="1"/>
</dbReference>
<dbReference type="AlphaFoldDB" id="A0A645ENS5"/>
<dbReference type="GO" id="GO:0043726">
    <property type="term" value="F:5-amino-6-(5-phosphoribitylamino)uracil phosphatase activity"/>
    <property type="evidence" value="ECO:0007669"/>
    <property type="project" value="UniProtKB-EC"/>
</dbReference>
<dbReference type="Gene3D" id="3.40.50.1000">
    <property type="entry name" value="HAD superfamily/HAD-like"/>
    <property type="match status" value="1"/>
</dbReference>
<accession>A0A645ENS5</accession>
<dbReference type="Pfam" id="PF08282">
    <property type="entry name" value="Hydrolase_3"/>
    <property type="match status" value="1"/>
</dbReference>
<dbReference type="SFLD" id="SFLDS00003">
    <property type="entry name" value="Haloacid_Dehalogenase"/>
    <property type="match status" value="1"/>
</dbReference>
<evidence type="ECO:0000313" key="1">
    <source>
        <dbReference type="EMBL" id="MPN02789.1"/>
    </source>
</evidence>
<dbReference type="InterPro" id="IPR036412">
    <property type="entry name" value="HAD-like_sf"/>
</dbReference>
<organism evidence="1">
    <name type="scientific">bioreactor metagenome</name>
    <dbReference type="NCBI Taxonomy" id="1076179"/>
    <lineage>
        <taxon>unclassified sequences</taxon>
        <taxon>metagenomes</taxon>
        <taxon>ecological metagenomes</taxon>
    </lineage>
</organism>
<keyword evidence="1" id="KW-0378">Hydrolase</keyword>
<dbReference type="InterPro" id="IPR000150">
    <property type="entry name" value="Cof"/>
</dbReference>
<comment type="caution">
    <text evidence="1">The sequence shown here is derived from an EMBL/GenBank/DDBJ whole genome shotgun (WGS) entry which is preliminary data.</text>
</comment>
<reference evidence="1" key="1">
    <citation type="submission" date="2019-08" db="EMBL/GenBank/DDBJ databases">
        <authorList>
            <person name="Kucharzyk K."/>
            <person name="Murdoch R.W."/>
            <person name="Higgins S."/>
            <person name="Loffler F."/>
        </authorList>
    </citation>
    <scope>NUCLEOTIDE SEQUENCE</scope>
</reference>
<dbReference type="EC" id="3.1.3.104" evidence="1"/>
<dbReference type="NCBIfam" id="TIGR00099">
    <property type="entry name" value="Cof-subfamily"/>
    <property type="match status" value="1"/>
</dbReference>
<protein>
    <submittedName>
        <fullName evidence="1">5-amino-6-(5-phospho-D-ribitylamino)uracil phosphatase YcsE</fullName>
        <ecNumber evidence="1">3.1.3.104</ecNumber>
    </submittedName>
</protein>
<sequence>MEKIKMLVFDIDGTLIPRGSTEIEPSAKEAINICREKGLKVLVATGRCYYFIQPDVINHFNSDYYVTINGQCLINKDKKIVKKYTLQEAYMQRMTDLCVKHNVAIGYKFDTAIVTYNDYPHYLETYVGGIPHPDILFDGDQTKDYHLKNGLPMGGFLIGDEANLDQVQQGMPELDWVVAYPRAREAFSHGINKSSTIEYVLHELGLTWDNVMSFGDADNDVEMISKAKIGVALGNGSASAKNHADYVTTDCGDNGIYNALKHFDLI</sequence>
<proteinExistence type="predicted"/>
<dbReference type="PROSITE" id="PS01229">
    <property type="entry name" value="COF_2"/>
    <property type="match status" value="1"/>
</dbReference>
<dbReference type="EMBL" id="VSSQ01048741">
    <property type="protein sequence ID" value="MPN02789.1"/>
    <property type="molecule type" value="Genomic_DNA"/>
</dbReference>
<dbReference type="SFLD" id="SFLDG01140">
    <property type="entry name" value="C2.B:_Phosphomannomutase_and_P"/>
    <property type="match status" value="1"/>
</dbReference>